<dbReference type="AlphaFoldDB" id="A0A8H5I605"/>
<dbReference type="EMBL" id="JAAOAM010000441">
    <property type="protein sequence ID" value="KAF5530981.1"/>
    <property type="molecule type" value="Genomic_DNA"/>
</dbReference>
<dbReference type="Proteomes" id="UP000522262">
    <property type="component" value="Unassembled WGS sequence"/>
</dbReference>
<name>A0A8H5I605_9HYPO</name>
<evidence type="ECO:0000313" key="2">
    <source>
        <dbReference type="Proteomes" id="UP000522262"/>
    </source>
</evidence>
<sequence length="351" mass="40027">MPRKQAVAPMYNLPPTLKTPCVLQINGEPFGGKELGVTTSISTYLRAVRTPDKDSYLSLVIEFPLPNEVEAIGFGKCHHAKKHMSWVEVFLGENTAVSVNRFGIPYSNPCHPAEDWLRSPDTSPVLGGLSFLDIFQQRHFCFLAAKIDTAMMSNWSVASLAPRFDYGYGSDQSWDLERYMKQLHEIKGHRFQTAWSFETDASHVTALTQSIVQDFMWIQKWCLDMTTKTGSAYFVKHPASRQSKRWLAIVKMEPGLWKQPAWSQACINGTMKLVVHPGPDEIPDSWTEDLSERWSARICHDPDEVRLLKRHPLTEKDFVIRVIEPVQPQLGLKKFDSREEADAAYETDQLL</sequence>
<gene>
    <name evidence="1" type="ORF">FMEXI_13221</name>
</gene>
<reference evidence="1 2" key="1">
    <citation type="submission" date="2020-05" db="EMBL/GenBank/DDBJ databases">
        <title>Identification and distribution of gene clusters putatively required for synthesis of sphingolipid metabolism inhibitors in phylogenetically diverse species of the filamentous fungus Fusarium.</title>
        <authorList>
            <person name="Kim H.-S."/>
            <person name="Busman M."/>
            <person name="Brown D.W."/>
            <person name="Divon H."/>
            <person name="Uhlig S."/>
            <person name="Proctor R.H."/>
        </authorList>
    </citation>
    <scope>NUCLEOTIDE SEQUENCE [LARGE SCALE GENOMIC DNA]</scope>
    <source>
        <strain evidence="1 2">NRRL 53147</strain>
    </source>
</reference>
<proteinExistence type="predicted"/>
<organism evidence="1 2">
    <name type="scientific">Fusarium mexicanum</name>
    <dbReference type="NCBI Taxonomy" id="751941"/>
    <lineage>
        <taxon>Eukaryota</taxon>
        <taxon>Fungi</taxon>
        <taxon>Dikarya</taxon>
        <taxon>Ascomycota</taxon>
        <taxon>Pezizomycotina</taxon>
        <taxon>Sordariomycetes</taxon>
        <taxon>Hypocreomycetidae</taxon>
        <taxon>Hypocreales</taxon>
        <taxon>Nectriaceae</taxon>
        <taxon>Fusarium</taxon>
        <taxon>Fusarium fujikuroi species complex</taxon>
    </lineage>
</organism>
<accession>A0A8H5I605</accession>
<keyword evidence="2" id="KW-1185">Reference proteome</keyword>
<comment type="caution">
    <text evidence="1">The sequence shown here is derived from an EMBL/GenBank/DDBJ whole genome shotgun (WGS) entry which is preliminary data.</text>
</comment>
<protein>
    <submittedName>
        <fullName evidence="1">Uncharacterized protein</fullName>
    </submittedName>
</protein>
<evidence type="ECO:0000313" key="1">
    <source>
        <dbReference type="EMBL" id="KAF5530981.1"/>
    </source>
</evidence>